<proteinExistence type="predicted"/>
<keyword evidence="3" id="KW-1185">Reference proteome</keyword>
<sequence length="50" mass="5727">MMKMAERSVPRLCVRKRRDRKGRRGRTLYYPEGGVTGRDGEISIGCARAE</sequence>
<feature type="non-terminal residue" evidence="2">
    <location>
        <position position="50"/>
    </location>
</feature>
<feature type="compositionally biased region" description="Basic residues" evidence="1">
    <location>
        <begin position="13"/>
        <end position="26"/>
    </location>
</feature>
<reference evidence="2" key="1">
    <citation type="submission" date="2020-07" db="EMBL/GenBank/DDBJ databases">
        <title>Clarias magur genome sequencing, assembly and annotation.</title>
        <authorList>
            <person name="Kushwaha B."/>
            <person name="Kumar R."/>
            <person name="Das P."/>
            <person name="Joshi C.G."/>
            <person name="Kumar D."/>
            <person name="Nagpure N.S."/>
            <person name="Pandey M."/>
            <person name="Agarwal S."/>
            <person name="Srivastava S."/>
            <person name="Singh M."/>
            <person name="Sahoo L."/>
            <person name="Jayasankar P."/>
            <person name="Meher P.K."/>
            <person name="Koringa P.G."/>
            <person name="Iquebal M.A."/>
            <person name="Das S.P."/>
            <person name="Bit A."/>
            <person name="Patnaik S."/>
            <person name="Patel N."/>
            <person name="Shah T.M."/>
            <person name="Hinsu A."/>
            <person name="Jena J.K."/>
        </authorList>
    </citation>
    <scope>NUCLEOTIDE SEQUENCE</scope>
    <source>
        <strain evidence="2">CIFAMagur01</strain>
        <tissue evidence="2">Testis</tissue>
    </source>
</reference>
<dbReference type="Proteomes" id="UP000727407">
    <property type="component" value="Unassembled WGS sequence"/>
</dbReference>
<evidence type="ECO:0000313" key="3">
    <source>
        <dbReference type="Proteomes" id="UP000727407"/>
    </source>
</evidence>
<feature type="region of interest" description="Disordered" evidence="1">
    <location>
        <begin position="1"/>
        <end position="32"/>
    </location>
</feature>
<organism evidence="2 3">
    <name type="scientific">Clarias magur</name>
    <name type="common">Asian catfish</name>
    <name type="synonym">Macropteronotus magur</name>
    <dbReference type="NCBI Taxonomy" id="1594786"/>
    <lineage>
        <taxon>Eukaryota</taxon>
        <taxon>Metazoa</taxon>
        <taxon>Chordata</taxon>
        <taxon>Craniata</taxon>
        <taxon>Vertebrata</taxon>
        <taxon>Euteleostomi</taxon>
        <taxon>Actinopterygii</taxon>
        <taxon>Neopterygii</taxon>
        <taxon>Teleostei</taxon>
        <taxon>Ostariophysi</taxon>
        <taxon>Siluriformes</taxon>
        <taxon>Clariidae</taxon>
        <taxon>Clarias</taxon>
    </lineage>
</organism>
<dbReference type="EMBL" id="QNUK01000483">
    <property type="protein sequence ID" value="KAF5892675.1"/>
    <property type="molecule type" value="Genomic_DNA"/>
</dbReference>
<accession>A0A8J4TCB5</accession>
<dbReference type="AlphaFoldDB" id="A0A8J4TCB5"/>
<evidence type="ECO:0000256" key="1">
    <source>
        <dbReference type="SAM" id="MobiDB-lite"/>
    </source>
</evidence>
<evidence type="ECO:0000313" key="2">
    <source>
        <dbReference type="EMBL" id="KAF5892675.1"/>
    </source>
</evidence>
<name>A0A8J4TCB5_CLAMG</name>
<gene>
    <name evidence="2" type="primary">blm</name>
    <name evidence="2" type="ORF">DAT39_017611</name>
</gene>
<comment type="caution">
    <text evidence="2">The sequence shown here is derived from an EMBL/GenBank/DDBJ whole genome shotgun (WGS) entry which is preliminary data.</text>
</comment>
<protein>
    <submittedName>
        <fullName evidence="2">Bloom syndrome protein</fullName>
    </submittedName>
</protein>